<gene>
    <name evidence="3" type="ORF">EHS89_01625</name>
</gene>
<dbReference type="PANTHER" id="PTHR47307:SF1">
    <property type="entry name" value="GLUTATHIONE-REGULATED POTASSIUM-EFFLUX SYSTEM ANCILLARY PROTEIN KEFG"/>
    <property type="match status" value="1"/>
</dbReference>
<dbReference type="InterPro" id="IPR029039">
    <property type="entry name" value="Flavoprotein-like_sf"/>
</dbReference>
<comment type="caution">
    <text evidence="3">The sequence shown here is derived from an EMBL/GenBank/DDBJ whole genome shotgun (WGS) entry which is preliminary data.</text>
</comment>
<dbReference type="Gene3D" id="3.40.50.360">
    <property type="match status" value="1"/>
</dbReference>
<dbReference type="GO" id="GO:0003955">
    <property type="term" value="F:NAD(P)H dehydrogenase (quinone) activity"/>
    <property type="evidence" value="ECO:0007669"/>
    <property type="project" value="TreeGrafter"/>
</dbReference>
<feature type="domain" description="Flavodoxin-like fold" evidence="2">
    <location>
        <begin position="1"/>
        <end position="158"/>
    </location>
</feature>
<dbReference type="InterPro" id="IPR046980">
    <property type="entry name" value="KefG/KefF"/>
</dbReference>
<protein>
    <submittedName>
        <fullName evidence="3">Flavodoxin family protein</fullName>
    </submittedName>
</protein>
<name>A0A3P1SVQ7_9GAMM</name>
<dbReference type="InterPro" id="IPR003680">
    <property type="entry name" value="Flavodoxin_fold"/>
</dbReference>
<dbReference type="PANTHER" id="PTHR47307">
    <property type="entry name" value="GLUTATHIONE-REGULATED POTASSIUM-EFFLUX SYSTEM ANCILLARY PROTEIN KEFG"/>
    <property type="match status" value="1"/>
</dbReference>
<dbReference type="Proteomes" id="UP000267535">
    <property type="component" value="Unassembled WGS sequence"/>
</dbReference>
<organism evidence="3 4">
    <name type="scientific">Amphritea balenae</name>
    <dbReference type="NCBI Taxonomy" id="452629"/>
    <lineage>
        <taxon>Bacteria</taxon>
        <taxon>Pseudomonadati</taxon>
        <taxon>Pseudomonadota</taxon>
        <taxon>Gammaproteobacteria</taxon>
        <taxon>Oceanospirillales</taxon>
        <taxon>Oceanospirillaceae</taxon>
        <taxon>Amphritea</taxon>
    </lineage>
</organism>
<keyword evidence="1" id="KW-0560">Oxidoreductase</keyword>
<reference evidence="3 4" key="1">
    <citation type="submission" date="2018-11" db="EMBL/GenBank/DDBJ databases">
        <title>The draft genome sequence of Amphritea balenae JAMM 1525T.</title>
        <authorList>
            <person name="Fang Z."/>
            <person name="Zhang Y."/>
            <person name="Han X."/>
        </authorList>
    </citation>
    <scope>NUCLEOTIDE SEQUENCE [LARGE SCALE GENOMIC DNA]</scope>
    <source>
        <strain evidence="3 4">JAMM 1525</strain>
    </source>
</reference>
<dbReference type="RefSeq" id="WP_124924360.1">
    <property type="nucleotide sequence ID" value="NZ_BMOH01000001.1"/>
</dbReference>
<evidence type="ECO:0000313" key="3">
    <source>
        <dbReference type="EMBL" id="RRD01287.1"/>
    </source>
</evidence>
<proteinExistence type="predicted"/>
<dbReference type="GO" id="GO:0009055">
    <property type="term" value="F:electron transfer activity"/>
    <property type="evidence" value="ECO:0007669"/>
    <property type="project" value="TreeGrafter"/>
</dbReference>
<dbReference type="GO" id="GO:0010181">
    <property type="term" value="F:FMN binding"/>
    <property type="evidence" value="ECO:0007669"/>
    <property type="project" value="TreeGrafter"/>
</dbReference>
<keyword evidence="4" id="KW-1185">Reference proteome</keyword>
<evidence type="ECO:0000256" key="1">
    <source>
        <dbReference type="ARBA" id="ARBA00023002"/>
    </source>
</evidence>
<evidence type="ECO:0000259" key="2">
    <source>
        <dbReference type="Pfam" id="PF02525"/>
    </source>
</evidence>
<dbReference type="EMBL" id="RQXV01000001">
    <property type="protein sequence ID" value="RRD01287.1"/>
    <property type="molecule type" value="Genomic_DNA"/>
</dbReference>
<dbReference type="OrthoDB" id="9798454at2"/>
<sequence>MNTLVLTAHPDLSSSSINQRWFKALSNVTGITTRDLTAIGGPAMQFDPTIEQALLQKADRVVLQFPFYWYSSPPVLKAWLDQVLLPGFAYGPGGNKLRGKELMLAISTGGPAESYAADSYNSFSMSEFLAPFQQTANMVGMTYLSPFVLHSAMGSDQALIEDSITSVISHVTTPELPVAL</sequence>
<accession>A0A3P1SVQ7</accession>
<dbReference type="SUPFAM" id="SSF52218">
    <property type="entry name" value="Flavoproteins"/>
    <property type="match status" value="1"/>
</dbReference>
<evidence type="ECO:0000313" key="4">
    <source>
        <dbReference type="Proteomes" id="UP000267535"/>
    </source>
</evidence>
<dbReference type="AlphaFoldDB" id="A0A3P1SVQ7"/>
<dbReference type="Pfam" id="PF02525">
    <property type="entry name" value="Flavodoxin_2"/>
    <property type="match status" value="1"/>
</dbReference>